<accession>A0A3N6NY82</accession>
<dbReference type="AlphaFoldDB" id="A0A3N6NY82"/>
<sequence length="62" mass="7118">MDRTAFPPQVLILIANTSGQSYIYNPAENYQLSFSSDTYEDSQTWLLTKQYQRVEGRLPVAT</sequence>
<reference evidence="1 2" key="1">
    <citation type="journal article" date="2018" name="ACS Chem. Biol.">
        <title>Ketoreductase domain dysfunction expands chemodiversity: malyngamide biosynthesis in the cyanobacterium Okeania hirsuta.</title>
        <authorList>
            <person name="Moss N.A."/>
            <person name="Leao T."/>
            <person name="Rankin M."/>
            <person name="McCullough T.M."/>
            <person name="Qu P."/>
            <person name="Korobeynikov A."/>
            <person name="Smith J.L."/>
            <person name="Gerwick L."/>
            <person name="Gerwick W.H."/>
        </authorList>
    </citation>
    <scope>NUCLEOTIDE SEQUENCE [LARGE SCALE GENOMIC DNA]</scope>
    <source>
        <strain evidence="1 2">PAB10Feb10-1</strain>
    </source>
</reference>
<evidence type="ECO:0000313" key="1">
    <source>
        <dbReference type="EMBL" id="RQH42161.1"/>
    </source>
</evidence>
<dbReference type="EMBL" id="RCBY01000079">
    <property type="protein sequence ID" value="RQH42161.1"/>
    <property type="molecule type" value="Genomic_DNA"/>
</dbReference>
<dbReference type="OrthoDB" id="573182at2"/>
<keyword evidence="2" id="KW-1185">Reference proteome</keyword>
<dbReference type="Proteomes" id="UP000269154">
    <property type="component" value="Unassembled WGS sequence"/>
</dbReference>
<evidence type="ECO:0000313" key="2">
    <source>
        <dbReference type="Proteomes" id="UP000269154"/>
    </source>
</evidence>
<organism evidence="1 2">
    <name type="scientific">Okeania hirsuta</name>
    <dbReference type="NCBI Taxonomy" id="1458930"/>
    <lineage>
        <taxon>Bacteria</taxon>
        <taxon>Bacillati</taxon>
        <taxon>Cyanobacteriota</taxon>
        <taxon>Cyanophyceae</taxon>
        <taxon>Oscillatoriophycideae</taxon>
        <taxon>Oscillatoriales</taxon>
        <taxon>Microcoleaceae</taxon>
        <taxon>Okeania</taxon>
    </lineage>
</organism>
<name>A0A3N6NY82_9CYAN</name>
<protein>
    <submittedName>
        <fullName evidence="1">Uncharacterized protein</fullName>
    </submittedName>
</protein>
<gene>
    <name evidence="1" type="ORF">D5R40_15225</name>
</gene>
<proteinExistence type="predicted"/>
<comment type="caution">
    <text evidence="1">The sequence shown here is derived from an EMBL/GenBank/DDBJ whole genome shotgun (WGS) entry which is preliminary data.</text>
</comment>